<feature type="repeat" description="ANK" evidence="3">
    <location>
        <begin position="217"/>
        <end position="253"/>
    </location>
</feature>
<dbReference type="Pfam" id="PF12796">
    <property type="entry name" value="Ank_2"/>
    <property type="match status" value="1"/>
</dbReference>
<name>A0AAD7XM68_9STRA</name>
<protein>
    <recommendedName>
        <fullName evidence="6">Ankyrin repeat protein</fullName>
    </recommendedName>
</protein>
<sequence>MSQFDTAVIPKFHLAAYQQTTPENVGLFEAAKAGDASRVAKWLRDGGCMNWYNESEGGLTALHAAAEAGDVETLAILAHFETDDDAYKPHLELVSTTVKATPLHLASTVGALDCVRFLVKNGAVVDSRNSYGNTPLMLACVNNHYDIAHFLIDAGANPKARNHMKYETPLHMAIAGVTAKARASLKSNADDRGDFVDLRVIMMLLKSGANVNQPDASGSTPLHLLVSIRENDTSIALGHLLMKHGANPKIRDVNGRRASDILRLKAGTGELLKLLKEHEFFIQ</sequence>
<feature type="repeat" description="ANK" evidence="3">
    <location>
        <begin position="131"/>
        <end position="163"/>
    </location>
</feature>
<dbReference type="EMBL" id="JAQMWT010000344">
    <property type="protein sequence ID" value="KAJ8603821.1"/>
    <property type="molecule type" value="Genomic_DNA"/>
</dbReference>
<dbReference type="Proteomes" id="UP001230188">
    <property type="component" value="Unassembled WGS sequence"/>
</dbReference>
<dbReference type="PANTHER" id="PTHR24198">
    <property type="entry name" value="ANKYRIN REPEAT AND PROTEIN KINASE DOMAIN-CONTAINING PROTEIN"/>
    <property type="match status" value="1"/>
</dbReference>
<dbReference type="PROSITE" id="PS50297">
    <property type="entry name" value="ANK_REP_REGION"/>
    <property type="match status" value="2"/>
</dbReference>
<dbReference type="SMART" id="SM00248">
    <property type="entry name" value="ANK"/>
    <property type="match status" value="5"/>
</dbReference>
<comment type="caution">
    <text evidence="4">The sequence shown here is derived from an EMBL/GenBank/DDBJ whole genome shotgun (WGS) entry which is preliminary data.</text>
</comment>
<dbReference type="InterPro" id="IPR002110">
    <property type="entry name" value="Ankyrin_rpt"/>
</dbReference>
<dbReference type="PRINTS" id="PR01415">
    <property type="entry name" value="ANKYRIN"/>
</dbReference>
<dbReference type="Pfam" id="PF00023">
    <property type="entry name" value="Ank"/>
    <property type="match status" value="2"/>
</dbReference>
<evidence type="ECO:0008006" key="6">
    <source>
        <dbReference type="Google" id="ProtNLM"/>
    </source>
</evidence>
<feature type="repeat" description="ANK" evidence="3">
    <location>
        <begin position="98"/>
        <end position="130"/>
    </location>
</feature>
<accession>A0AAD7XM68</accession>
<dbReference type="PROSITE" id="PS50088">
    <property type="entry name" value="ANK_REPEAT"/>
    <property type="match status" value="3"/>
</dbReference>
<dbReference type="InterPro" id="IPR036770">
    <property type="entry name" value="Ankyrin_rpt-contain_sf"/>
</dbReference>
<dbReference type="GO" id="GO:0005737">
    <property type="term" value="C:cytoplasm"/>
    <property type="evidence" value="ECO:0007669"/>
    <property type="project" value="TreeGrafter"/>
</dbReference>
<gene>
    <name evidence="4" type="ORF">CTAYLR_000249</name>
</gene>
<keyword evidence="1" id="KW-0677">Repeat</keyword>
<evidence type="ECO:0000313" key="4">
    <source>
        <dbReference type="EMBL" id="KAJ8603821.1"/>
    </source>
</evidence>
<dbReference type="AlphaFoldDB" id="A0AAD7XM68"/>
<evidence type="ECO:0000256" key="1">
    <source>
        <dbReference type="ARBA" id="ARBA00022737"/>
    </source>
</evidence>
<proteinExistence type="predicted"/>
<keyword evidence="2 3" id="KW-0040">ANK repeat</keyword>
<dbReference type="Gene3D" id="1.25.40.20">
    <property type="entry name" value="Ankyrin repeat-containing domain"/>
    <property type="match status" value="2"/>
</dbReference>
<organism evidence="4 5">
    <name type="scientific">Chrysophaeum taylorii</name>
    <dbReference type="NCBI Taxonomy" id="2483200"/>
    <lineage>
        <taxon>Eukaryota</taxon>
        <taxon>Sar</taxon>
        <taxon>Stramenopiles</taxon>
        <taxon>Ochrophyta</taxon>
        <taxon>Pelagophyceae</taxon>
        <taxon>Pelagomonadales</taxon>
        <taxon>Pelagomonadaceae</taxon>
        <taxon>Chrysophaeum</taxon>
    </lineage>
</organism>
<evidence type="ECO:0000256" key="2">
    <source>
        <dbReference type="ARBA" id="ARBA00023043"/>
    </source>
</evidence>
<evidence type="ECO:0000256" key="3">
    <source>
        <dbReference type="PROSITE-ProRule" id="PRU00023"/>
    </source>
</evidence>
<dbReference type="SUPFAM" id="SSF48403">
    <property type="entry name" value="Ankyrin repeat"/>
    <property type="match status" value="1"/>
</dbReference>
<keyword evidence="5" id="KW-1185">Reference proteome</keyword>
<evidence type="ECO:0000313" key="5">
    <source>
        <dbReference type="Proteomes" id="UP001230188"/>
    </source>
</evidence>
<dbReference type="PANTHER" id="PTHR24198:SF165">
    <property type="entry name" value="ANKYRIN REPEAT-CONTAINING PROTEIN-RELATED"/>
    <property type="match status" value="1"/>
</dbReference>
<reference evidence="4" key="1">
    <citation type="submission" date="2023-01" db="EMBL/GenBank/DDBJ databases">
        <title>Metagenome sequencing of chrysophaentin producing Chrysophaeum taylorii.</title>
        <authorList>
            <person name="Davison J."/>
            <person name="Bewley C."/>
        </authorList>
    </citation>
    <scope>NUCLEOTIDE SEQUENCE</scope>
    <source>
        <strain evidence="4">NIES-1699</strain>
    </source>
</reference>